<dbReference type="PANTHER" id="PTHR43353">
    <property type="entry name" value="SUCCINATE-SEMIALDEHYDE DEHYDROGENASE, MITOCHONDRIAL"/>
    <property type="match status" value="1"/>
</dbReference>
<evidence type="ECO:0000313" key="9">
    <source>
        <dbReference type="Proteomes" id="UP001610563"/>
    </source>
</evidence>
<proteinExistence type="inferred from homology"/>
<evidence type="ECO:0000256" key="6">
    <source>
        <dbReference type="RuleBase" id="RU003345"/>
    </source>
</evidence>
<feature type="domain" description="Aldehyde dehydrogenase" evidence="7">
    <location>
        <begin position="60"/>
        <end position="521"/>
    </location>
</feature>
<keyword evidence="3 6" id="KW-0560">Oxidoreductase</keyword>
<dbReference type="InterPro" id="IPR016160">
    <property type="entry name" value="Ald_DH_CS_CYS"/>
</dbReference>
<dbReference type="SUPFAM" id="SSF53720">
    <property type="entry name" value="ALDH-like"/>
    <property type="match status" value="1"/>
</dbReference>
<evidence type="ECO:0000313" key="8">
    <source>
        <dbReference type="EMBL" id="KAL2784451.1"/>
    </source>
</evidence>
<comment type="similarity">
    <text evidence="6">Belongs to the aldehyde dehydrogenase family.</text>
</comment>
<dbReference type="InterPro" id="IPR016163">
    <property type="entry name" value="Ald_DH_C"/>
</dbReference>
<dbReference type="InterPro" id="IPR050740">
    <property type="entry name" value="Aldehyde_DH_Superfamily"/>
</dbReference>
<dbReference type="Proteomes" id="UP001610563">
    <property type="component" value="Unassembled WGS sequence"/>
</dbReference>
<dbReference type="PANTHER" id="PTHR43353:SF5">
    <property type="entry name" value="SUCCINATE-SEMIALDEHYDE DEHYDROGENASE, MITOCHONDRIAL"/>
    <property type="match status" value="1"/>
</dbReference>
<dbReference type="EMBL" id="JBFTWV010000179">
    <property type="protein sequence ID" value="KAL2784451.1"/>
    <property type="molecule type" value="Genomic_DNA"/>
</dbReference>
<evidence type="ECO:0000256" key="1">
    <source>
        <dbReference type="ARBA" id="ARBA00013051"/>
    </source>
</evidence>
<feature type="active site" evidence="5">
    <location>
        <position position="295"/>
    </location>
</feature>
<evidence type="ECO:0000256" key="2">
    <source>
        <dbReference type="ARBA" id="ARBA00019842"/>
    </source>
</evidence>
<dbReference type="CDD" id="cd07103">
    <property type="entry name" value="ALDH_F5_SSADH_GabD"/>
    <property type="match status" value="1"/>
</dbReference>
<dbReference type="InterPro" id="IPR015590">
    <property type="entry name" value="Aldehyde_DH_dom"/>
</dbReference>
<dbReference type="PROSITE" id="PS00070">
    <property type="entry name" value="ALDEHYDE_DEHYDR_CYS"/>
    <property type="match status" value="1"/>
</dbReference>
<protein>
    <recommendedName>
        <fullName evidence="2">Succinate-semialdehyde dehydrogenase, mitochondrial</fullName>
        <ecNumber evidence="1">1.2.1.24</ecNumber>
    </recommendedName>
    <alternativeName>
        <fullName evidence="4">NAD(+)-dependent succinic semialdehyde dehydrogenase</fullName>
    </alternativeName>
</protein>
<evidence type="ECO:0000256" key="4">
    <source>
        <dbReference type="ARBA" id="ARBA00030806"/>
    </source>
</evidence>
<dbReference type="InterPro" id="IPR016162">
    <property type="entry name" value="Ald_DH_N"/>
</dbReference>
<keyword evidence="9" id="KW-1185">Reference proteome</keyword>
<reference evidence="8 9" key="1">
    <citation type="submission" date="2024-07" db="EMBL/GenBank/DDBJ databases">
        <title>Section-level genome sequencing and comparative genomics of Aspergillus sections Usti and Cavernicolus.</title>
        <authorList>
            <consortium name="Lawrence Berkeley National Laboratory"/>
            <person name="Nybo J.L."/>
            <person name="Vesth T.C."/>
            <person name="Theobald S."/>
            <person name="Frisvad J.C."/>
            <person name="Larsen T.O."/>
            <person name="Kjaerboelling I."/>
            <person name="Rothschild-Mancinelli K."/>
            <person name="Lyhne E.K."/>
            <person name="Kogle M.E."/>
            <person name="Barry K."/>
            <person name="Clum A."/>
            <person name="Na H."/>
            <person name="Ledsgaard L."/>
            <person name="Lin J."/>
            <person name="Lipzen A."/>
            <person name="Kuo A."/>
            <person name="Riley R."/>
            <person name="Mondo S."/>
            <person name="Labutti K."/>
            <person name="Haridas S."/>
            <person name="Pangalinan J."/>
            <person name="Salamov A.A."/>
            <person name="Simmons B.A."/>
            <person name="Magnuson J.K."/>
            <person name="Chen J."/>
            <person name="Drula E."/>
            <person name="Henrissat B."/>
            <person name="Wiebenga A."/>
            <person name="Lubbers R.J."/>
            <person name="Gomes A.C."/>
            <person name="Makela M.R."/>
            <person name="Stajich J."/>
            <person name="Grigoriev I.V."/>
            <person name="Mortensen U.H."/>
            <person name="De Vries R.P."/>
            <person name="Baker S.E."/>
            <person name="Andersen M.R."/>
        </authorList>
    </citation>
    <scope>NUCLEOTIDE SEQUENCE [LARGE SCALE GENOMIC DNA]</scope>
    <source>
        <strain evidence="8 9">CBS 209.92</strain>
    </source>
</reference>
<dbReference type="Pfam" id="PF00171">
    <property type="entry name" value="Aldedh"/>
    <property type="match status" value="1"/>
</dbReference>
<accession>A0ABR4FMF1</accession>
<dbReference type="Gene3D" id="3.40.605.10">
    <property type="entry name" value="Aldehyde Dehydrogenase, Chain A, domain 1"/>
    <property type="match status" value="1"/>
</dbReference>
<dbReference type="InterPro" id="IPR029510">
    <property type="entry name" value="Ald_DH_CS_GLU"/>
</dbReference>
<dbReference type="Gene3D" id="3.40.309.10">
    <property type="entry name" value="Aldehyde Dehydrogenase, Chain A, domain 2"/>
    <property type="match status" value="1"/>
</dbReference>
<gene>
    <name evidence="8" type="ORF">BJX66DRAFT_316610</name>
</gene>
<dbReference type="InterPro" id="IPR016161">
    <property type="entry name" value="Ald_DH/histidinol_DH"/>
</dbReference>
<evidence type="ECO:0000259" key="7">
    <source>
        <dbReference type="Pfam" id="PF00171"/>
    </source>
</evidence>
<evidence type="ECO:0000256" key="5">
    <source>
        <dbReference type="PROSITE-ProRule" id="PRU10007"/>
    </source>
</evidence>
<dbReference type="EC" id="1.2.1.24" evidence="1"/>
<dbReference type="PROSITE" id="PS00687">
    <property type="entry name" value="ALDEHYDE_DEHYDR_GLU"/>
    <property type="match status" value="1"/>
</dbReference>
<name>A0ABR4FMF1_9EURO</name>
<comment type="caution">
    <text evidence="8">The sequence shown here is derived from an EMBL/GenBank/DDBJ whole genome shotgun (WGS) entry which is preliminary data.</text>
</comment>
<sequence>MLALPRSCPLSPCRFGHAKYREDACTLYHLTKMSSYTTTLEKLHASGLFIQDSAFIDGEWVTSEKTFDVYDPSTAQVLGKTANCTLVDMKRAIESAHVAQAEYFSSTTAAARGKVLQKWHDLVMENIDDLSTLLTLENGKTLLESRTEITYAASFIAWFAAESPRAYGDTIPSSMPNTLVLTLKEPVGVCGIITPWNFPAAMITRKIAPALGAGCAVVIKPPSETPFTALALTKLAVAAGVPGRVVQVVPTRDRDVGSELAINPLIRKISFTGSTGVGKGLAKLAAGTLKKVSLELGGNAPFIVFADADLDLAVEGCVASKFRCSGQTCVCTNRVYVAREVLKEFTAKLVEKVRSQLKCGAGLEDPTTQGPLINRGAVEKVKEHIADAVSKGASIEIGGSVPSGLGEGFFIEPTVLSGVTSEMAVAREETFGPLAPIFAFDSEDEVISLANATEFGLAGYFYSRDVARVMRVAQKMQVGMCGVNTGKISAAEAPFGGVKESGYGLEGSKYGMAEYQVVKTVTIGNLDR</sequence>
<organism evidence="8 9">
    <name type="scientific">Aspergillus keveii</name>
    <dbReference type="NCBI Taxonomy" id="714993"/>
    <lineage>
        <taxon>Eukaryota</taxon>
        <taxon>Fungi</taxon>
        <taxon>Dikarya</taxon>
        <taxon>Ascomycota</taxon>
        <taxon>Pezizomycotina</taxon>
        <taxon>Eurotiomycetes</taxon>
        <taxon>Eurotiomycetidae</taxon>
        <taxon>Eurotiales</taxon>
        <taxon>Aspergillaceae</taxon>
        <taxon>Aspergillus</taxon>
        <taxon>Aspergillus subgen. Nidulantes</taxon>
    </lineage>
</organism>
<evidence type="ECO:0000256" key="3">
    <source>
        <dbReference type="ARBA" id="ARBA00023002"/>
    </source>
</evidence>